<dbReference type="SUPFAM" id="SSF56436">
    <property type="entry name" value="C-type lectin-like"/>
    <property type="match status" value="1"/>
</dbReference>
<proteinExistence type="predicted"/>
<sequence length="135" mass="15279">MSTNIAKFLKLDNPKTYTGHALRRSAAILLADCGADITRSLKNTYAYLSWELKGLHCYKFFNIRHSWEKAAELCRRAWGIETTSEWQIQITAKPSILLKTVSGKPVIYQIRIRAGPVTDKLYSSTSGTRVINSLE</sequence>
<dbReference type="InterPro" id="IPR016187">
    <property type="entry name" value="CTDL_fold"/>
</dbReference>
<evidence type="ECO:0000313" key="2">
    <source>
        <dbReference type="Proteomes" id="UP001162164"/>
    </source>
</evidence>
<protein>
    <recommendedName>
        <fullName evidence="3">Tyr recombinase domain-containing protein</fullName>
    </recommendedName>
</protein>
<dbReference type="EMBL" id="JAPWTJ010000416">
    <property type="protein sequence ID" value="KAJ8978621.1"/>
    <property type="molecule type" value="Genomic_DNA"/>
</dbReference>
<keyword evidence="2" id="KW-1185">Reference proteome</keyword>
<organism evidence="1 2">
    <name type="scientific">Molorchus minor</name>
    <dbReference type="NCBI Taxonomy" id="1323400"/>
    <lineage>
        <taxon>Eukaryota</taxon>
        <taxon>Metazoa</taxon>
        <taxon>Ecdysozoa</taxon>
        <taxon>Arthropoda</taxon>
        <taxon>Hexapoda</taxon>
        <taxon>Insecta</taxon>
        <taxon>Pterygota</taxon>
        <taxon>Neoptera</taxon>
        <taxon>Endopterygota</taxon>
        <taxon>Coleoptera</taxon>
        <taxon>Polyphaga</taxon>
        <taxon>Cucujiformia</taxon>
        <taxon>Chrysomeloidea</taxon>
        <taxon>Cerambycidae</taxon>
        <taxon>Lamiinae</taxon>
        <taxon>Monochamini</taxon>
        <taxon>Molorchus</taxon>
    </lineage>
</organism>
<name>A0ABQ9JKA4_9CUCU</name>
<dbReference type="Proteomes" id="UP001162164">
    <property type="component" value="Unassembled WGS sequence"/>
</dbReference>
<comment type="caution">
    <text evidence="1">The sequence shown here is derived from an EMBL/GenBank/DDBJ whole genome shotgun (WGS) entry which is preliminary data.</text>
</comment>
<evidence type="ECO:0000313" key="1">
    <source>
        <dbReference type="EMBL" id="KAJ8978621.1"/>
    </source>
</evidence>
<evidence type="ECO:0008006" key="3">
    <source>
        <dbReference type="Google" id="ProtNLM"/>
    </source>
</evidence>
<reference evidence="1" key="1">
    <citation type="journal article" date="2023" name="Insect Mol. Biol.">
        <title>Genome sequencing provides insights into the evolution of gene families encoding plant cell wall-degrading enzymes in longhorned beetles.</title>
        <authorList>
            <person name="Shin N.R."/>
            <person name="Okamura Y."/>
            <person name="Kirsch R."/>
            <person name="Pauchet Y."/>
        </authorList>
    </citation>
    <scope>NUCLEOTIDE SEQUENCE</scope>
    <source>
        <strain evidence="1">MMC_N1</strain>
    </source>
</reference>
<accession>A0ABQ9JKA4</accession>
<gene>
    <name evidence="1" type="ORF">NQ317_011252</name>
</gene>